<evidence type="ECO:0000313" key="7">
    <source>
        <dbReference type="EMBL" id="GGH48447.1"/>
    </source>
</evidence>
<evidence type="ECO:0000256" key="3">
    <source>
        <dbReference type="ARBA" id="ARBA00022729"/>
    </source>
</evidence>
<evidence type="ECO:0000259" key="6">
    <source>
        <dbReference type="Pfam" id="PF09084"/>
    </source>
</evidence>
<evidence type="ECO:0000256" key="4">
    <source>
        <dbReference type="SAM" id="MobiDB-lite"/>
    </source>
</evidence>
<keyword evidence="3 5" id="KW-0732">Signal</keyword>
<organism evidence="7 8">
    <name type="scientific">Microbacterium album</name>
    <dbReference type="NCBI Taxonomy" id="2053191"/>
    <lineage>
        <taxon>Bacteria</taxon>
        <taxon>Bacillati</taxon>
        <taxon>Actinomycetota</taxon>
        <taxon>Actinomycetes</taxon>
        <taxon>Micrococcales</taxon>
        <taxon>Microbacteriaceae</taxon>
        <taxon>Microbacterium</taxon>
    </lineage>
</organism>
<name>A0A917IIR6_9MICO</name>
<dbReference type="Pfam" id="PF09084">
    <property type="entry name" value="NMT1"/>
    <property type="match status" value="1"/>
</dbReference>
<dbReference type="SUPFAM" id="SSF53850">
    <property type="entry name" value="Periplasmic binding protein-like II"/>
    <property type="match status" value="1"/>
</dbReference>
<evidence type="ECO:0000256" key="5">
    <source>
        <dbReference type="SAM" id="SignalP"/>
    </source>
</evidence>
<reference evidence="7" key="1">
    <citation type="journal article" date="2014" name="Int. J. Syst. Evol. Microbiol.">
        <title>Complete genome sequence of Corynebacterium casei LMG S-19264T (=DSM 44701T), isolated from a smear-ripened cheese.</title>
        <authorList>
            <consortium name="US DOE Joint Genome Institute (JGI-PGF)"/>
            <person name="Walter F."/>
            <person name="Albersmeier A."/>
            <person name="Kalinowski J."/>
            <person name="Ruckert C."/>
        </authorList>
    </citation>
    <scope>NUCLEOTIDE SEQUENCE</scope>
    <source>
        <strain evidence="7">CGMCC 1.15794</strain>
    </source>
</reference>
<dbReference type="EMBL" id="BMJY01000014">
    <property type="protein sequence ID" value="GGH48447.1"/>
    <property type="molecule type" value="Genomic_DNA"/>
</dbReference>
<feature type="signal peptide" evidence="5">
    <location>
        <begin position="1"/>
        <end position="27"/>
    </location>
</feature>
<dbReference type="PROSITE" id="PS51257">
    <property type="entry name" value="PROKAR_LIPOPROTEIN"/>
    <property type="match status" value="1"/>
</dbReference>
<dbReference type="PANTHER" id="PTHR30024:SF47">
    <property type="entry name" value="TAURINE-BINDING PERIPLASMIC PROTEIN"/>
    <property type="match status" value="1"/>
</dbReference>
<comment type="caution">
    <text evidence="7">The sequence shown here is derived from an EMBL/GenBank/DDBJ whole genome shotgun (WGS) entry which is preliminary data.</text>
</comment>
<evidence type="ECO:0000256" key="1">
    <source>
        <dbReference type="ARBA" id="ARBA00004418"/>
    </source>
</evidence>
<dbReference type="RefSeq" id="WP_188756730.1">
    <property type="nucleotide sequence ID" value="NZ_BMJY01000014.1"/>
</dbReference>
<dbReference type="Gene3D" id="3.40.190.10">
    <property type="entry name" value="Periplasmic binding protein-like II"/>
    <property type="match status" value="2"/>
</dbReference>
<dbReference type="GO" id="GO:0042597">
    <property type="term" value="C:periplasmic space"/>
    <property type="evidence" value="ECO:0007669"/>
    <property type="project" value="UniProtKB-SubCell"/>
</dbReference>
<feature type="domain" description="SsuA/THI5-like" evidence="6">
    <location>
        <begin position="67"/>
        <end position="277"/>
    </location>
</feature>
<dbReference type="AlphaFoldDB" id="A0A917IIR6"/>
<dbReference type="Proteomes" id="UP000657592">
    <property type="component" value="Unassembled WGS sequence"/>
</dbReference>
<protein>
    <recommendedName>
        <fullName evidence="6">SsuA/THI5-like domain-containing protein</fullName>
    </recommendedName>
</protein>
<reference evidence="7" key="2">
    <citation type="submission" date="2020-09" db="EMBL/GenBank/DDBJ databases">
        <authorList>
            <person name="Sun Q."/>
            <person name="Zhou Y."/>
        </authorList>
    </citation>
    <scope>NUCLEOTIDE SEQUENCE</scope>
    <source>
        <strain evidence="7">CGMCC 1.15794</strain>
    </source>
</reference>
<evidence type="ECO:0000313" key="8">
    <source>
        <dbReference type="Proteomes" id="UP000657592"/>
    </source>
</evidence>
<gene>
    <name evidence="7" type="ORF">GCM10010921_25920</name>
</gene>
<comment type="similarity">
    <text evidence="2">Belongs to the bacterial solute-binding protein SsuA/TauA family.</text>
</comment>
<accession>A0A917IIR6</accession>
<sequence>MITSRTTRSLGAVAGLAIAALTLSACGDGPTSPDDASAADRQTDAAPAPEDCDTPDELTVVRTLSTAFEILYIADDAGIFEKHCLDVTINLGATDTAQNIPMVLNGEADVAYSDPAKILGAIAQGLPIKVAVQHAAGDASQEVADGVLLPPGSPVETGADLEGRNVCVPGLGGWTEMLARWAVDVDGGDHTKVDLVALPGATLQESAETGACDAIVPASIHYATALEAGFTRLHNGTNDFPGLPTMAAAVSTAWAAENADVLARFVQALAEASELANADVQLVRDVDAEHTQLDPEVVATRFIPKFQVELDIAATQEAVDLMYEYGIFSAPVDVAAAVADGALTK</sequence>
<keyword evidence="8" id="KW-1185">Reference proteome</keyword>
<dbReference type="InterPro" id="IPR015168">
    <property type="entry name" value="SsuA/THI5"/>
</dbReference>
<proteinExistence type="inferred from homology"/>
<dbReference type="PANTHER" id="PTHR30024">
    <property type="entry name" value="ALIPHATIC SULFONATES-BINDING PROTEIN-RELATED"/>
    <property type="match status" value="1"/>
</dbReference>
<comment type="subcellular location">
    <subcellularLocation>
        <location evidence="1">Periplasm</location>
    </subcellularLocation>
</comment>
<evidence type="ECO:0000256" key="2">
    <source>
        <dbReference type="ARBA" id="ARBA00010742"/>
    </source>
</evidence>
<feature type="region of interest" description="Disordered" evidence="4">
    <location>
        <begin position="30"/>
        <end position="54"/>
    </location>
</feature>
<feature type="chain" id="PRO_5038919197" description="SsuA/THI5-like domain-containing protein" evidence="5">
    <location>
        <begin position="28"/>
        <end position="345"/>
    </location>
</feature>